<comment type="caution">
    <text evidence="1">The sequence shown here is derived from an EMBL/GenBank/DDBJ whole genome shotgun (WGS) entry which is preliminary data.</text>
</comment>
<dbReference type="OrthoDB" id="59699at2759"/>
<dbReference type="Proteomes" id="UP000807353">
    <property type="component" value="Unassembled WGS sequence"/>
</dbReference>
<proteinExistence type="predicted"/>
<accession>A0A9P5Y0E0</accession>
<evidence type="ECO:0000313" key="1">
    <source>
        <dbReference type="EMBL" id="KAF9458945.1"/>
    </source>
</evidence>
<dbReference type="Gene3D" id="3.40.50.300">
    <property type="entry name" value="P-loop containing nucleotide triphosphate hydrolases"/>
    <property type="match status" value="1"/>
</dbReference>
<dbReference type="AlphaFoldDB" id="A0A9P5Y0E0"/>
<dbReference type="InterPro" id="IPR027417">
    <property type="entry name" value="P-loop_NTPase"/>
</dbReference>
<gene>
    <name evidence="1" type="ORF">BDZ94DRAFT_1291825</name>
</gene>
<keyword evidence="2" id="KW-1185">Reference proteome</keyword>
<dbReference type="EMBL" id="MU150327">
    <property type="protein sequence ID" value="KAF9458945.1"/>
    <property type="molecule type" value="Genomic_DNA"/>
</dbReference>
<dbReference type="SUPFAM" id="SSF52540">
    <property type="entry name" value="P-loop containing nucleoside triphosphate hydrolases"/>
    <property type="match status" value="1"/>
</dbReference>
<sequence length="282" mass="32088">MPNRQPGDNLRPDTPVRALTEEEDRYARLKEKAERFRILVIGGANAGKTTILKKICDTTGEPEIYNRMGRRIDASTLEPTIMRGEHNITNEMVFRSNPTLVFHDSRGFEAGGADEFRKVKDFVAKCAKEQYLSKQVHVIWYCIAMDDDRPITYAEKQFFSVAGTGKVPVIVVFTKCEALEIKAIGELEDAGQSFEEAEENASKYVEEHLKNIQRMFETMTYPPKGYVFLQEMEKPEKDCEVLVKCTADVLDSNILQGLLISTQQNSLELAIEYSLRQSVCLR</sequence>
<reference evidence="1" key="1">
    <citation type="submission" date="2020-11" db="EMBL/GenBank/DDBJ databases">
        <authorList>
            <consortium name="DOE Joint Genome Institute"/>
            <person name="Ahrendt S."/>
            <person name="Riley R."/>
            <person name="Andreopoulos W."/>
            <person name="Labutti K."/>
            <person name="Pangilinan J."/>
            <person name="Ruiz-Duenas F.J."/>
            <person name="Barrasa J.M."/>
            <person name="Sanchez-Garcia M."/>
            <person name="Camarero S."/>
            <person name="Miyauchi S."/>
            <person name="Serrano A."/>
            <person name="Linde D."/>
            <person name="Babiker R."/>
            <person name="Drula E."/>
            <person name="Ayuso-Fernandez I."/>
            <person name="Pacheco R."/>
            <person name="Padilla G."/>
            <person name="Ferreira P."/>
            <person name="Barriuso J."/>
            <person name="Kellner H."/>
            <person name="Castanera R."/>
            <person name="Alfaro M."/>
            <person name="Ramirez L."/>
            <person name="Pisabarro A.G."/>
            <person name="Kuo A."/>
            <person name="Tritt A."/>
            <person name="Lipzen A."/>
            <person name="He G."/>
            <person name="Yan M."/>
            <person name="Ng V."/>
            <person name="Cullen D."/>
            <person name="Martin F."/>
            <person name="Rosso M.-N."/>
            <person name="Henrissat B."/>
            <person name="Hibbett D."/>
            <person name="Martinez A.T."/>
            <person name="Grigoriev I.V."/>
        </authorList>
    </citation>
    <scope>NUCLEOTIDE SEQUENCE</scope>
    <source>
        <strain evidence="1">CBS 247.69</strain>
    </source>
</reference>
<protein>
    <recommendedName>
        <fullName evidence="3">G domain-containing protein</fullName>
    </recommendedName>
</protein>
<dbReference type="CDD" id="cd00882">
    <property type="entry name" value="Ras_like_GTPase"/>
    <property type="match status" value="1"/>
</dbReference>
<evidence type="ECO:0000313" key="2">
    <source>
        <dbReference type="Proteomes" id="UP000807353"/>
    </source>
</evidence>
<organism evidence="1 2">
    <name type="scientific">Collybia nuda</name>
    <dbReference type="NCBI Taxonomy" id="64659"/>
    <lineage>
        <taxon>Eukaryota</taxon>
        <taxon>Fungi</taxon>
        <taxon>Dikarya</taxon>
        <taxon>Basidiomycota</taxon>
        <taxon>Agaricomycotina</taxon>
        <taxon>Agaricomycetes</taxon>
        <taxon>Agaricomycetidae</taxon>
        <taxon>Agaricales</taxon>
        <taxon>Tricholomatineae</taxon>
        <taxon>Clitocybaceae</taxon>
        <taxon>Collybia</taxon>
    </lineage>
</organism>
<evidence type="ECO:0008006" key="3">
    <source>
        <dbReference type="Google" id="ProtNLM"/>
    </source>
</evidence>
<name>A0A9P5Y0E0_9AGAR</name>